<feature type="domain" description="Smf/DprA SLOG" evidence="3">
    <location>
        <begin position="83"/>
        <end position="288"/>
    </location>
</feature>
<evidence type="ECO:0000259" key="3">
    <source>
        <dbReference type="Pfam" id="PF02481"/>
    </source>
</evidence>
<reference evidence="5 6" key="1">
    <citation type="submission" date="2018-08" db="EMBL/GenBank/DDBJ databases">
        <title>Complete genome sequencing of Blastochloris tepida GI.</title>
        <authorList>
            <person name="Tsukatani Y."/>
            <person name="Mori H."/>
        </authorList>
    </citation>
    <scope>NUCLEOTIDE SEQUENCE [LARGE SCALE GENOMIC DNA]</scope>
    <source>
        <strain evidence="5 6">GI</strain>
    </source>
</reference>
<feature type="domain" description="DprA winged helix" evidence="4">
    <location>
        <begin position="331"/>
        <end position="389"/>
    </location>
</feature>
<gene>
    <name evidence="5" type="ORF">BLTE_15400</name>
</gene>
<dbReference type="Gene3D" id="3.40.50.450">
    <property type="match status" value="1"/>
</dbReference>
<dbReference type="OrthoDB" id="9785707at2"/>
<dbReference type="NCBIfam" id="TIGR00732">
    <property type="entry name" value="dprA"/>
    <property type="match status" value="1"/>
</dbReference>
<dbReference type="Gene3D" id="1.10.10.10">
    <property type="entry name" value="Winged helix-like DNA-binding domain superfamily/Winged helix DNA-binding domain"/>
    <property type="match status" value="1"/>
</dbReference>
<dbReference type="RefSeq" id="WP_126399045.1">
    <property type="nucleotide sequence ID" value="NZ_AP018907.1"/>
</dbReference>
<dbReference type="InterPro" id="IPR036388">
    <property type="entry name" value="WH-like_DNA-bd_sf"/>
</dbReference>
<accession>A0A348FZX2</accession>
<dbReference type="Pfam" id="PF21102">
    <property type="entry name" value="DprA_N"/>
    <property type="match status" value="1"/>
</dbReference>
<evidence type="ECO:0000313" key="6">
    <source>
        <dbReference type="Proteomes" id="UP000266934"/>
    </source>
</evidence>
<protein>
    <submittedName>
        <fullName evidence="5">DNA processing protein DprA</fullName>
    </submittedName>
</protein>
<keyword evidence="6" id="KW-1185">Reference proteome</keyword>
<proteinExistence type="inferred from homology"/>
<dbReference type="InterPro" id="IPR057666">
    <property type="entry name" value="DrpA_SLOG"/>
</dbReference>
<dbReference type="InterPro" id="IPR041614">
    <property type="entry name" value="DprA_WH"/>
</dbReference>
<dbReference type="EMBL" id="AP018907">
    <property type="protein sequence ID" value="BBF92855.1"/>
    <property type="molecule type" value="Genomic_DNA"/>
</dbReference>
<dbReference type="InterPro" id="IPR003488">
    <property type="entry name" value="DprA"/>
</dbReference>
<dbReference type="KEGG" id="blag:BLTE_15400"/>
<name>A0A348FZX2_9HYPH</name>
<evidence type="ECO:0000259" key="4">
    <source>
        <dbReference type="Pfam" id="PF17782"/>
    </source>
</evidence>
<feature type="region of interest" description="Disordered" evidence="2">
    <location>
        <begin position="302"/>
        <end position="340"/>
    </location>
</feature>
<evidence type="ECO:0000256" key="2">
    <source>
        <dbReference type="SAM" id="MobiDB-lite"/>
    </source>
</evidence>
<dbReference type="GO" id="GO:0009294">
    <property type="term" value="P:DNA-mediated transformation"/>
    <property type="evidence" value="ECO:0007669"/>
    <property type="project" value="InterPro"/>
</dbReference>
<dbReference type="PANTHER" id="PTHR43022">
    <property type="entry name" value="PROTEIN SMF"/>
    <property type="match status" value="1"/>
</dbReference>
<dbReference type="SUPFAM" id="SSF102405">
    <property type="entry name" value="MCP/YpsA-like"/>
    <property type="match status" value="1"/>
</dbReference>
<dbReference type="Pfam" id="PF17782">
    <property type="entry name" value="WHD_DprA"/>
    <property type="match status" value="1"/>
</dbReference>
<dbReference type="PANTHER" id="PTHR43022:SF1">
    <property type="entry name" value="PROTEIN SMF"/>
    <property type="match status" value="1"/>
</dbReference>
<organism evidence="5 6">
    <name type="scientific">Blastochloris tepida</name>
    <dbReference type="NCBI Taxonomy" id="2233851"/>
    <lineage>
        <taxon>Bacteria</taxon>
        <taxon>Pseudomonadati</taxon>
        <taxon>Pseudomonadota</taxon>
        <taxon>Alphaproteobacteria</taxon>
        <taxon>Hyphomicrobiales</taxon>
        <taxon>Blastochloridaceae</taxon>
        <taxon>Blastochloris</taxon>
    </lineage>
</organism>
<comment type="similarity">
    <text evidence="1">Belongs to the DprA/Smf family.</text>
</comment>
<dbReference type="Proteomes" id="UP000266934">
    <property type="component" value="Chromosome"/>
</dbReference>
<dbReference type="Pfam" id="PF02481">
    <property type="entry name" value="DNA_processg_A"/>
    <property type="match status" value="1"/>
</dbReference>
<evidence type="ECO:0000256" key="1">
    <source>
        <dbReference type="ARBA" id="ARBA00006525"/>
    </source>
</evidence>
<sequence>MTGTAGRCLDEATRLDWLRLWRCQNVGPRTFRALVNHFGSARAAIEALPTLAKRGGSRSIKVATRDEVERELAAARRLGVVFVALGEPDYPPRLREEDDAPPLLAVRGRTEVLTQPMVAIVGARNASAAGQKMAALLARDLGAAGFVISSGLARGIDAAAHGASLPTGTVAVLAGGHDRPYPPENVPLLDRLTGTGAAVSEMPMGWEPRGRDFPRRNRLISGMALGVVVVEAAERSGSLITARLAGEQGREVFAVPGSPIDPRAGGSNRLLKQGATLVTEAADVIDALRPILEQPRVGLSHTPSQLPLSLAPSASSPGFSPGSSPRSLREPDPVPVTPDDSLRDRISALLGPAPVSIDELIRLSAAPAAAVQVVLLELDLAGRLTRLGNGLVAAA</sequence>
<dbReference type="AlphaFoldDB" id="A0A348FZX2"/>
<evidence type="ECO:0000313" key="5">
    <source>
        <dbReference type="EMBL" id="BBF92855.1"/>
    </source>
</evidence>
<feature type="compositionally biased region" description="Low complexity" evidence="2">
    <location>
        <begin position="303"/>
        <end position="326"/>
    </location>
</feature>